<dbReference type="Proteomes" id="UP000628669">
    <property type="component" value="Unassembled WGS sequence"/>
</dbReference>
<keyword evidence="2" id="KW-1185">Reference proteome</keyword>
<sequence length="246" mass="28022">MQIMKYLIVLLYISFTVISCEKSASSKITDISEIKAQIEIYQSLSDKNDNSVSVILYDNKNKEIVNRSINIFVNGNKTDYKVIQSLYYSKHYYYRIEHIPPANDSYELEIQLPNGKKFTLGKGSALAISSSDKIIYNKTAPLNKDYAIQWSDLYDVNQLSITKSVQVENTQDPTITMLVDEPNDTIRIATNGNYVIKKEKLAQPNGKLRMLILKFVAKKVGNLNPHLLKGSTFIINGNHQKQVDFK</sequence>
<accession>A0ABS1G069</accession>
<name>A0ABS1G069_9FLAO</name>
<dbReference type="RefSeq" id="WP_200248655.1">
    <property type="nucleotide sequence ID" value="NZ_JAENHK010000010.1"/>
</dbReference>
<evidence type="ECO:0000313" key="1">
    <source>
        <dbReference type="EMBL" id="MBK1898040.1"/>
    </source>
</evidence>
<dbReference type="PROSITE" id="PS51257">
    <property type="entry name" value="PROKAR_LIPOPROTEIN"/>
    <property type="match status" value="1"/>
</dbReference>
<comment type="caution">
    <text evidence="1">The sequence shown here is derived from an EMBL/GenBank/DDBJ whole genome shotgun (WGS) entry which is preliminary data.</text>
</comment>
<evidence type="ECO:0000313" key="2">
    <source>
        <dbReference type="Proteomes" id="UP000628669"/>
    </source>
</evidence>
<proteinExistence type="predicted"/>
<reference evidence="2" key="1">
    <citation type="submission" date="2021-01" db="EMBL/GenBank/DDBJ databases">
        <title>Genome public.</title>
        <authorList>
            <person name="Liu C."/>
            <person name="Sun Q."/>
        </authorList>
    </citation>
    <scope>NUCLEOTIDE SEQUENCE [LARGE SCALE GENOMIC DNA]</scope>
    <source>
        <strain evidence="2">YIM B02567</strain>
    </source>
</reference>
<protein>
    <recommendedName>
        <fullName evidence="3">DUF4249 family protein</fullName>
    </recommendedName>
</protein>
<organism evidence="1 2">
    <name type="scientific">Chryseobacterium paridis</name>
    <dbReference type="NCBI Taxonomy" id="2800328"/>
    <lineage>
        <taxon>Bacteria</taxon>
        <taxon>Pseudomonadati</taxon>
        <taxon>Bacteroidota</taxon>
        <taxon>Flavobacteriia</taxon>
        <taxon>Flavobacteriales</taxon>
        <taxon>Weeksellaceae</taxon>
        <taxon>Chryseobacterium group</taxon>
        <taxon>Chryseobacterium</taxon>
    </lineage>
</organism>
<dbReference type="EMBL" id="JAENHK010000010">
    <property type="protein sequence ID" value="MBK1898040.1"/>
    <property type="molecule type" value="Genomic_DNA"/>
</dbReference>
<gene>
    <name evidence="1" type="ORF">JHL15_19905</name>
</gene>
<evidence type="ECO:0008006" key="3">
    <source>
        <dbReference type="Google" id="ProtNLM"/>
    </source>
</evidence>